<accession>A0ABV9DC20</accession>
<evidence type="ECO:0000313" key="3">
    <source>
        <dbReference type="EMBL" id="MFC4555789.1"/>
    </source>
</evidence>
<dbReference type="InterPro" id="IPR047808">
    <property type="entry name" value="CueP-like"/>
</dbReference>
<sequence length="207" mass="21744">MRRRTITMVTAVLVLAGCSSGTTAGEDANETLPAAGTSTGASASEEASADDPLLLAYDLAGMEPTEIIEHLDALGGAERPADLMASVRVDELLLSDASGELTLALPEDRFYLSVAPYVDQTHECFYHSLTTCQGELTGEAVEVTVLDDAGDVILNEERTTAENGFVGMWLPRDVEGTVRITADGRTGEVPFSTGDDGATCLTTLQLA</sequence>
<feature type="signal peptide" evidence="2">
    <location>
        <begin position="1"/>
        <end position="24"/>
    </location>
</feature>
<dbReference type="Proteomes" id="UP001595955">
    <property type="component" value="Unassembled WGS sequence"/>
</dbReference>
<evidence type="ECO:0000313" key="4">
    <source>
        <dbReference type="Proteomes" id="UP001595955"/>
    </source>
</evidence>
<keyword evidence="2" id="KW-0732">Signal</keyword>
<evidence type="ECO:0000256" key="2">
    <source>
        <dbReference type="SAM" id="SignalP"/>
    </source>
</evidence>
<feature type="compositionally biased region" description="Low complexity" evidence="1">
    <location>
        <begin position="34"/>
        <end position="47"/>
    </location>
</feature>
<keyword evidence="4" id="KW-1185">Reference proteome</keyword>
<dbReference type="NCBIfam" id="NF038094">
    <property type="entry name" value="CueP_fam"/>
    <property type="match status" value="1"/>
</dbReference>
<reference evidence="4" key="1">
    <citation type="journal article" date="2019" name="Int. J. Syst. Evol. Microbiol.">
        <title>The Global Catalogue of Microorganisms (GCM) 10K type strain sequencing project: providing services to taxonomists for standard genome sequencing and annotation.</title>
        <authorList>
            <consortium name="The Broad Institute Genomics Platform"/>
            <consortium name="The Broad Institute Genome Sequencing Center for Infectious Disease"/>
            <person name="Wu L."/>
            <person name="Ma J."/>
        </authorList>
    </citation>
    <scope>NUCLEOTIDE SEQUENCE [LARGE SCALE GENOMIC DNA]</scope>
    <source>
        <strain evidence="4">JCM 3369</strain>
    </source>
</reference>
<dbReference type="PROSITE" id="PS51257">
    <property type="entry name" value="PROKAR_LIPOPROTEIN"/>
    <property type="match status" value="1"/>
</dbReference>
<gene>
    <name evidence="3" type="ORF">ACFO3F_11075</name>
</gene>
<organism evidence="3 4">
    <name type="scientific">Georgenia faecalis</name>
    <dbReference type="NCBI Taxonomy" id="2483799"/>
    <lineage>
        <taxon>Bacteria</taxon>
        <taxon>Bacillati</taxon>
        <taxon>Actinomycetota</taxon>
        <taxon>Actinomycetes</taxon>
        <taxon>Micrococcales</taxon>
        <taxon>Bogoriellaceae</taxon>
        <taxon>Georgenia</taxon>
    </lineage>
</organism>
<feature type="chain" id="PRO_5046280583" evidence="2">
    <location>
        <begin position="25"/>
        <end position="207"/>
    </location>
</feature>
<dbReference type="RefSeq" id="WP_122824300.1">
    <property type="nucleotide sequence ID" value="NZ_CP033325.1"/>
</dbReference>
<dbReference type="EMBL" id="JBHSGF010000007">
    <property type="protein sequence ID" value="MFC4555789.1"/>
    <property type="molecule type" value="Genomic_DNA"/>
</dbReference>
<feature type="region of interest" description="Disordered" evidence="1">
    <location>
        <begin position="24"/>
        <end position="47"/>
    </location>
</feature>
<name>A0ABV9DC20_9MICO</name>
<dbReference type="Gene3D" id="2.60.40.3700">
    <property type="match status" value="1"/>
</dbReference>
<protein>
    <submittedName>
        <fullName evidence="3">CueP family metal-binding protein</fullName>
    </submittedName>
</protein>
<evidence type="ECO:0000256" key="1">
    <source>
        <dbReference type="SAM" id="MobiDB-lite"/>
    </source>
</evidence>
<comment type="caution">
    <text evidence="3">The sequence shown here is derived from an EMBL/GenBank/DDBJ whole genome shotgun (WGS) entry which is preliminary data.</text>
</comment>
<dbReference type="Pfam" id="PF21172">
    <property type="entry name" value="CueP"/>
    <property type="match status" value="1"/>
</dbReference>
<proteinExistence type="predicted"/>